<accession>A0A6I8NYA1</accession>
<evidence type="ECO:0000313" key="3">
    <source>
        <dbReference type="Proteomes" id="UP000002279"/>
    </source>
</evidence>
<evidence type="ECO:0000256" key="1">
    <source>
        <dbReference type="SAM" id="MobiDB-lite"/>
    </source>
</evidence>
<dbReference type="InterPro" id="IPR001969">
    <property type="entry name" value="Aspartic_peptidase_AS"/>
</dbReference>
<dbReference type="GO" id="GO:0004190">
    <property type="term" value="F:aspartic-type endopeptidase activity"/>
    <property type="evidence" value="ECO:0007669"/>
    <property type="project" value="InterPro"/>
</dbReference>
<feature type="compositionally biased region" description="Gly residues" evidence="1">
    <location>
        <begin position="12"/>
        <end position="22"/>
    </location>
</feature>
<dbReference type="InterPro" id="IPR021109">
    <property type="entry name" value="Peptidase_aspartic_dom_sf"/>
</dbReference>
<dbReference type="InParanoid" id="A0A6I8NYA1"/>
<feature type="compositionally biased region" description="Basic residues" evidence="1">
    <location>
        <begin position="47"/>
        <end position="62"/>
    </location>
</feature>
<keyword evidence="3" id="KW-1185">Reference proteome</keyword>
<proteinExistence type="predicted"/>
<feature type="region of interest" description="Disordered" evidence="1">
    <location>
        <begin position="1"/>
        <end position="135"/>
    </location>
</feature>
<reference evidence="2" key="3">
    <citation type="submission" date="2025-09" db="UniProtKB">
        <authorList>
            <consortium name="Ensembl"/>
        </authorList>
    </citation>
    <scope>IDENTIFICATION</scope>
    <source>
        <strain evidence="2">Glennie</strain>
    </source>
</reference>
<dbReference type="SUPFAM" id="SSF50630">
    <property type="entry name" value="Acid proteases"/>
    <property type="match status" value="1"/>
</dbReference>
<dbReference type="AlphaFoldDB" id="A0A6I8NYA1"/>
<dbReference type="PANTHER" id="PTHR37006">
    <property type="entry name" value="RETROVIRAL-LIKE ASPARTIC PROTEASE 1"/>
    <property type="match status" value="1"/>
</dbReference>
<feature type="compositionally biased region" description="Basic and acidic residues" evidence="1">
    <location>
        <begin position="112"/>
        <end position="135"/>
    </location>
</feature>
<name>A0A6I8NYA1_ORNAN</name>
<evidence type="ECO:0000313" key="2">
    <source>
        <dbReference type="Ensembl" id="ENSOANP00000045842.1"/>
    </source>
</evidence>
<dbReference type="OMA" id="DQGDYGT"/>
<dbReference type="PANTHER" id="PTHR37006:SF1">
    <property type="entry name" value="RETROVIRAL-LIKE ASPARTIC PROTEASE 1"/>
    <property type="match status" value="1"/>
</dbReference>
<protein>
    <submittedName>
        <fullName evidence="2">Aspartic peptidase retroviral like 1</fullName>
    </submittedName>
</protein>
<reference evidence="2 3" key="1">
    <citation type="journal article" date="2008" name="Nature">
        <title>Genome analysis of the platypus reveals unique signatures of evolution.</title>
        <authorList>
            <person name="Warren W.C."/>
            <person name="Hillier L.W."/>
            <person name="Marshall Graves J.A."/>
            <person name="Birney E."/>
            <person name="Ponting C.P."/>
            <person name="Grutzner F."/>
            <person name="Belov K."/>
            <person name="Miller W."/>
            <person name="Clarke L."/>
            <person name="Chinwalla A.T."/>
            <person name="Yang S.P."/>
            <person name="Heger A."/>
            <person name="Locke D.P."/>
            <person name="Miethke P."/>
            <person name="Waters P.D."/>
            <person name="Veyrunes F."/>
            <person name="Fulton L."/>
            <person name="Fulton B."/>
            <person name="Graves T."/>
            <person name="Wallis J."/>
            <person name="Puente X.S."/>
            <person name="Lopez-Otin C."/>
            <person name="Ordonez G.R."/>
            <person name="Eichler E.E."/>
            <person name="Chen L."/>
            <person name="Cheng Z."/>
            <person name="Deakin J.E."/>
            <person name="Alsop A."/>
            <person name="Thompson K."/>
            <person name="Kirby P."/>
            <person name="Papenfuss A.T."/>
            <person name="Wakefield M.J."/>
            <person name="Olender T."/>
            <person name="Lancet D."/>
            <person name="Huttley G.A."/>
            <person name="Smit A.F."/>
            <person name="Pask A."/>
            <person name="Temple-Smith P."/>
            <person name="Batzer M.A."/>
            <person name="Walker J.A."/>
            <person name="Konkel M.K."/>
            <person name="Harris R.S."/>
            <person name="Whittington C.M."/>
            <person name="Wong E.S."/>
            <person name="Gemmell N.J."/>
            <person name="Buschiazzo E."/>
            <person name="Vargas Jentzsch I.M."/>
            <person name="Merkel A."/>
            <person name="Schmitz J."/>
            <person name="Zemann A."/>
            <person name="Churakov G."/>
            <person name="Kriegs J.O."/>
            <person name="Brosius J."/>
            <person name="Murchison E.P."/>
            <person name="Sachidanandam R."/>
            <person name="Smith C."/>
            <person name="Hannon G.J."/>
            <person name="Tsend-Ayush E."/>
            <person name="McMillan D."/>
            <person name="Attenborough R."/>
            <person name="Rens W."/>
            <person name="Ferguson-Smith M."/>
            <person name="Lefevre C.M."/>
            <person name="Sharp J.A."/>
            <person name="Nicholas K.R."/>
            <person name="Ray D.A."/>
            <person name="Kube M."/>
            <person name="Reinhardt R."/>
            <person name="Pringle T.H."/>
            <person name="Taylor J."/>
            <person name="Jones R.C."/>
            <person name="Nixon B."/>
            <person name="Dacheux J.L."/>
            <person name="Niwa H."/>
            <person name="Sekita Y."/>
            <person name="Huang X."/>
            <person name="Stark A."/>
            <person name="Kheradpour P."/>
            <person name="Kellis M."/>
            <person name="Flicek P."/>
            <person name="Chen Y."/>
            <person name="Webber C."/>
            <person name="Hardison R."/>
            <person name="Nelson J."/>
            <person name="Hallsworth-Pepin K."/>
            <person name="Delehaunty K."/>
            <person name="Markovic C."/>
            <person name="Minx P."/>
            <person name="Feng Y."/>
            <person name="Kremitzki C."/>
            <person name="Mitreva M."/>
            <person name="Glasscock J."/>
            <person name="Wylie T."/>
            <person name="Wohldmann P."/>
            <person name="Thiru P."/>
            <person name="Nhan M.N."/>
            <person name="Pohl C.S."/>
            <person name="Smith S.M."/>
            <person name="Hou S."/>
            <person name="Nefedov M."/>
            <person name="de Jong P.J."/>
            <person name="Renfree M.B."/>
            <person name="Mardis E.R."/>
            <person name="Wilson R.K."/>
        </authorList>
    </citation>
    <scope>NUCLEOTIDE SEQUENCE [LARGE SCALE GENOMIC DNA]</scope>
    <source>
        <strain evidence="2 3">Glennie</strain>
    </source>
</reference>
<dbReference type="Ensembl" id="ENSOANT00000054733.1">
    <property type="protein sequence ID" value="ENSOANP00000045842.1"/>
    <property type="gene ID" value="ENSOANG00000044391.1"/>
</dbReference>
<organism evidence="2 3">
    <name type="scientific">Ornithorhynchus anatinus</name>
    <name type="common">Duckbill platypus</name>
    <dbReference type="NCBI Taxonomy" id="9258"/>
    <lineage>
        <taxon>Eukaryota</taxon>
        <taxon>Metazoa</taxon>
        <taxon>Chordata</taxon>
        <taxon>Craniata</taxon>
        <taxon>Vertebrata</taxon>
        <taxon>Euteleostomi</taxon>
        <taxon>Mammalia</taxon>
        <taxon>Monotremata</taxon>
        <taxon>Ornithorhynchidae</taxon>
        <taxon>Ornithorhynchus</taxon>
    </lineage>
</organism>
<reference evidence="2" key="2">
    <citation type="submission" date="2025-08" db="UniProtKB">
        <authorList>
            <consortium name="Ensembl"/>
        </authorList>
    </citation>
    <scope>IDENTIFICATION</scope>
    <source>
        <strain evidence="2">Glennie</strain>
    </source>
</reference>
<sequence>MGSTPALPVGPDAGGGGTVEGRGPGERAVPGPGLKKAPPGEAGTDRARHRHRQPDGHSRRRPLQPQNPFRFPGSPRPAPRSPLPLPPAGPRPRSSHAGPGVGAEAGVRGRRTMAEAGDREAGSRGPAREHAFLPEPFDGSRGDAGRWLHQLEVIADLNHWDEATKLRFLSSALRGGPLDLFRGLGPEARRSYPAVRDALLKAFGGPVPGPREILLARSMGKGYYLKGSIEGVPVRFLVDSGAQVSVAHPDLWEQATDGDPSTLRPFENVVKVANGAELKILGIWDTVITLGKLEMNAQFLVADEATEEAIIGTDVLQDHGAILDFKHRTCTLKGKKFRLLPVGGSLEEEFDLELIEERPCSP</sequence>
<dbReference type="Proteomes" id="UP000002279">
    <property type="component" value="Chromosome 5"/>
</dbReference>
<feature type="compositionally biased region" description="Low complexity" evidence="1">
    <location>
        <begin position="91"/>
        <end position="106"/>
    </location>
</feature>
<feature type="compositionally biased region" description="Pro residues" evidence="1">
    <location>
        <begin position="74"/>
        <end position="90"/>
    </location>
</feature>
<dbReference type="PROSITE" id="PS00141">
    <property type="entry name" value="ASP_PROTEASE"/>
    <property type="match status" value="1"/>
</dbReference>
<dbReference type="InterPro" id="IPR033539">
    <property type="entry name" value="Asprv1"/>
</dbReference>
<dbReference type="GO" id="GO:0016020">
    <property type="term" value="C:membrane"/>
    <property type="evidence" value="ECO:0007669"/>
    <property type="project" value="InterPro"/>
</dbReference>
<dbReference type="GO" id="GO:0006508">
    <property type="term" value="P:proteolysis"/>
    <property type="evidence" value="ECO:0007669"/>
    <property type="project" value="InterPro"/>
</dbReference>
<dbReference type="FunCoup" id="A0A6I8NYA1">
    <property type="interactions" value="141"/>
</dbReference>
<dbReference type="GeneTree" id="ENSGT00390000017260"/>
<dbReference type="Pfam" id="PF13975">
    <property type="entry name" value="gag-asp_proteas"/>
    <property type="match status" value="1"/>
</dbReference>
<dbReference type="CDD" id="cd00303">
    <property type="entry name" value="retropepsin_like"/>
    <property type="match status" value="1"/>
</dbReference>
<dbReference type="Gene3D" id="2.40.70.10">
    <property type="entry name" value="Acid Proteases"/>
    <property type="match status" value="1"/>
</dbReference>